<comment type="caution">
    <text evidence="2">The sequence shown here is derived from an EMBL/GenBank/DDBJ whole genome shotgun (WGS) entry which is preliminary data.</text>
</comment>
<dbReference type="RefSeq" id="WP_106064249.1">
    <property type="nucleotide sequence ID" value="NZ_PVXO01000058.1"/>
</dbReference>
<proteinExistence type="predicted"/>
<keyword evidence="1" id="KW-1133">Transmembrane helix</keyword>
<dbReference type="EMBL" id="PVXO01000058">
    <property type="protein sequence ID" value="PRR77801.1"/>
    <property type="molecule type" value="Genomic_DNA"/>
</dbReference>
<evidence type="ECO:0000313" key="2">
    <source>
        <dbReference type="EMBL" id="PRR77801.1"/>
    </source>
</evidence>
<evidence type="ECO:0008006" key="4">
    <source>
        <dbReference type="Google" id="ProtNLM"/>
    </source>
</evidence>
<dbReference type="OrthoDB" id="1938239at2"/>
<evidence type="ECO:0000256" key="1">
    <source>
        <dbReference type="SAM" id="Phobius"/>
    </source>
</evidence>
<keyword evidence="1" id="KW-0812">Transmembrane</keyword>
<keyword evidence="3" id="KW-1185">Reference proteome</keyword>
<reference evidence="2 3" key="1">
    <citation type="submission" date="2018-03" db="EMBL/GenBank/DDBJ databases">
        <title>Genome sequence of Clostridium liquoris DSM 100320.</title>
        <authorList>
            <person name="Poehlein A."/>
            <person name="Daniel R."/>
        </authorList>
    </citation>
    <scope>NUCLEOTIDE SEQUENCE [LARGE SCALE GENOMIC DNA]</scope>
    <source>
        <strain evidence="2 3">DSM 100320</strain>
    </source>
</reference>
<sequence>MKKVGLTITTIMVAILAIMVINKTLMFKHGDSDISNRIYRYMKSGRNQRKVFKDAIALNDNNSSNACVYFVAEVLRKNDISVAKETANTTQLINVLKNRGWKKDNNYKNLNPGDIVFTTDSLGNKNGVPSHAYVFMGWVNEGSYDYAYICDNQARDYKNKIYHIRNIKNRDTVNGISKDAFSFFMKF</sequence>
<evidence type="ECO:0000313" key="3">
    <source>
        <dbReference type="Proteomes" id="UP000239706"/>
    </source>
</evidence>
<keyword evidence="1" id="KW-0472">Membrane</keyword>
<gene>
    <name evidence="2" type="ORF">CLLI_21890</name>
</gene>
<dbReference type="AlphaFoldDB" id="A0A2T0B1T9"/>
<protein>
    <recommendedName>
        <fullName evidence="4">Bacteriophage peptidoglycan hydrolase</fullName>
    </recommendedName>
</protein>
<dbReference type="Gene3D" id="3.90.1720.10">
    <property type="entry name" value="endopeptidase domain like (from Nostoc punctiforme)"/>
    <property type="match status" value="1"/>
</dbReference>
<organism evidence="2 3">
    <name type="scientific">Clostridium liquoris</name>
    <dbReference type="NCBI Taxonomy" id="1289519"/>
    <lineage>
        <taxon>Bacteria</taxon>
        <taxon>Bacillati</taxon>
        <taxon>Bacillota</taxon>
        <taxon>Clostridia</taxon>
        <taxon>Eubacteriales</taxon>
        <taxon>Clostridiaceae</taxon>
        <taxon>Clostridium</taxon>
    </lineage>
</organism>
<feature type="transmembrane region" description="Helical" evidence="1">
    <location>
        <begin position="6"/>
        <end position="27"/>
    </location>
</feature>
<accession>A0A2T0B1T9</accession>
<dbReference type="Proteomes" id="UP000239706">
    <property type="component" value="Unassembled WGS sequence"/>
</dbReference>
<name>A0A2T0B1T9_9CLOT</name>